<name>A0ABT3J666_9RHOB</name>
<evidence type="ECO:0000313" key="2">
    <source>
        <dbReference type="Proteomes" id="UP001207582"/>
    </source>
</evidence>
<dbReference type="Proteomes" id="UP001207582">
    <property type="component" value="Unassembled WGS sequence"/>
</dbReference>
<dbReference type="RefSeq" id="WP_264772584.1">
    <property type="nucleotide sequence ID" value="NZ_JAPDOG010000014.1"/>
</dbReference>
<dbReference type="EMBL" id="JAPDOG010000014">
    <property type="protein sequence ID" value="MCW3782950.1"/>
    <property type="molecule type" value="Genomic_DNA"/>
</dbReference>
<reference evidence="1 2" key="1">
    <citation type="submission" date="2022-10" db="EMBL/GenBank/DDBJ databases">
        <title>Defluviimonas sp. CAU 1641 isolated from mud.</title>
        <authorList>
            <person name="Kim W."/>
        </authorList>
    </citation>
    <scope>NUCLEOTIDE SEQUENCE [LARGE SCALE GENOMIC DNA]</scope>
    <source>
        <strain evidence="1 2">CAU 1641</strain>
    </source>
</reference>
<evidence type="ECO:0000313" key="1">
    <source>
        <dbReference type="EMBL" id="MCW3782950.1"/>
    </source>
</evidence>
<accession>A0ABT3J666</accession>
<protein>
    <recommendedName>
        <fullName evidence="3">PAS domain-containing protein</fullName>
    </recommendedName>
</protein>
<comment type="caution">
    <text evidence="1">The sequence shown here is derived from an EMBL/GenBank/DDBJ whole genome shotgun (WGS) entry which is preliminary data.</text>
</comment>
<evidence type="ECO:0008006" key="3">
    <source>
        <dbReference type="Google" id="ProtNLM"/>
    </source>
</evidence>
<organism evidence="1 2">
    <name type="scientific">Defluviimonas salinarum</name>
    <dbReference type="NCBI Taxonomy" id="2992147"/>
    <lineage>
        <taxon>Bacteria</taxon>
        <taxon>Pseudomonadati</taxon>
        <taxon>Pseudomonadota</taxon>
        <taxon>Alphaproteobacteria</taxon>
        <taxon>Rhodobacterales</taxon>
        <taxon>Paracoccaceae</taxon>
        <taxon>Albidovulum</taxon>
    </lineage>
</organism>
<keyword evidence="2" id="KW-1185">Reference proteome</keyword>
<sequence>MSHPGTGASTAPRRTALRDRILAEVREAWKGREIRPDDHAAAAEIVTSLSAWMLTRDGLNATLDLYRSVDLINAVGACPIDIRREALEELRDVFDRFRRADVKRIDFASPLLRLARAVDRRQQLGRNLYVTTSDGSTFAGDNWIWFRFWALREALRGEAVSLVLRRFEKLRDPGSGLPLKTVCGVFAAPEGIVPISGDDMRRSHMTDAVTGKPLPKEPSLVFKDFIDIFPEEEWSDG</sequence>
<proteinExistence type="predicted"/>
<gene>
    <name evidence="1" type="ORF">OM960_15480</name>
</gene>